<dbReference type="Gene3D" id="3.40.80.10">
    <property type="entry name" value="Peptidoglycan recognition protein-like"/>
    <property type="match status" value="1"/>
</dbReference>
<dbReference type="SUPFAM" id="SSF55846">
    <property type="entry name" value="N-acetylmuramoyl-L-alanine amidase-like"/>
    <property type="match status" value="1"/>
</dbReference>
<dbReference type="EMBL" id="BCSZ01000055">
    <property type="protein sequence ID" value="GAT05324.1"/>
    <property type="molecule type" value="Genomic_DNA"/>
</dbReference>
<evidence type="ECO:0000313" key="3">
    <source>
        <dbReference type="Proteomes" id="UP000069705"/>
    </source>
</evidence>
<dbReference type="GO" id="GO:0008745">
    <property type="term" value="F:N-acetylmuramoyl-L-alanine amidase activity"/>
    <property type="evidence" value="ECO:0007669"/>
    <property type="project" value="InterPro"/>
</dbReference>
<dbReference type="SMART" id="SM00644">
    <property type="entry name" value="Ami_2"/>
    <property type="match status" value="1"/>
</dbReference>
<feature type="domain" description="N-acetylmuramoyl-L-alanine amidase" evidence="1">
    <location>
        <begin position="225"/>
        <end position="371"/>
    </location>
</feature>
<organism evidence="2 3">
    <name type="scientific">Mycolicibacterium fortuitum subsp. acetamidolyticum</name>
    <dbReference type="NCBI Taxonomy" id="144550"/>
    <lineage>
        <taxon>Bacteria</taxon>
        <taxon>Bacillati</taxon>
        <taxon>Actinomycetota</taxon>
        <taxon>Actinomycetes</taxon>
        <taxon>Mycobacteriales</taxon>
        <taxon>Mycobacteriaceae</taxon>
        <taxon>Mycolicibacterium</taxon>
    </lineage>
</organism>
<dbReference type="Pfam" id="PF01510">
    <property type="entry name" value="Amidase_2"/>
    <property type="match status" value="1"/>
</dbReference>
<dbReference type="RefSeq" id="WP_072279014.1">
    <property type="nucleotide sequence ID" value="NZ_BCSZ01000055.1"/>
</dbReference>
<dbReference type="GO" id="GO:0009253">
    <property type="term" value="P:peptidoglycan catabolic process"/>
    <property type="evidence" value="ECO:0007669"/>
    <property type="project" value="InterPro"/>
</dbReference>
<dbReference type="InterPro" id="IPR036505">
    <property type="entry name" value="Amidase/PGRP_sf"/>
</dbReference>
<gene>
    <name evidence="2" type="ORF">RMCFA_5435</name>
</gene>
<dbReference type="AlphaFoldDB" id="A0A100WWB9"/>
<protein>
    <submittedName>
        <fullName evidence="2">Gp51</fullName>
    </submittedName>
</protein>
<evidence type="ECO:0000313" key="2">
    <source>
        <dbReference type="EMBL" id="GAT05324.1"/>
    </source>
</evidence>
<dbReference type="InterPro" id="IPR002502">
    <property type="entry name" value="Amidase_domain"/>
</dbReference>
<name>A0A100WWB9_MYCFO</name>
<accession>A0A100WWB9</accession>
<reference evidence="3" key="2">
    <citation type="submission" date="2016-02" db="EMBL/GenBank/DDBJ databases">
        <title>Draft genome sequence of five rapidly growing Mycobacterium species.</title>
        <authorList>
            <person name="Katahira K."/>
            <person name="Gotou Y."/>
            <person name="Iida K."/>
            <person name="Ogura Y."/>
            <person name="Hayashi T."/>
        </authorList>
    </citation>
    <scope>NUCLEOTIDE SEQUENCE [LARGE SCALE GENOMIC DNA]</scope>
    <source>
        <strain evidence="3">JCM6368</strain>
    </source>
</reference>
<proteinExistence type="predicted"/>
<comment type="caution">
    <text evidence="2">The sequence shown here is derived from an EMBL/GenBank/DDBJ whole genome shotgun (WGS) entry which is preliminary data.</text>
</comment>
<sequence length="461" mass="50264">MSFIMSAFAARPLHSREEFMATFIQVADELDMPDKRGAAVCAGMCAFQEAGADPWKEGIRHIWTPGNQADPCYAANPDAYPHDSEGDDGKSTGPFQQQMGANWGWGGNLGDPEGTRKRMDMYESTKLFMGHPSSGLKAKGYNASNAQTANDSIQRVQGSSFPNAYTQWWDEANRLYDQVIRNIPENPDSSTPGGNTVGFTGDPVWLEDVLREALGDRLVVAQPDWKERGTGGQMGDIWGVLIHHTGNDRETVAGIRDGRPDLAGPLSQCLITPDGKCHLVAVGPCNHAGIGSYPGVGTNNGNQRLIGFECAWPTIRADGSYDPGQRWPDAQIITMRDATAAVLKKLGYDSAHCIGHKEWATKPPNVKWDPGNIDMPWFRGEVQKDLDGFIFPGEHPPVVDPPATSPISIPPDYDQNTYLQINGRWEMLGWQTPVETLAELRDAITGSKDAGKSGFKLGAKP</sequence>
<evidence type="ECO:0000259" key="1">
    <source>
        <dbReference type="SMART" id="SM00644"/>
    </source>
</evidence>
<dbReference type="Proteomes" id="UP000069705">
    <property type="component" value="Unassembled WGS sequence"/>
</dbReference>
<reference evidence="2 3" key="1">
    <citation type="journal article" date="2016" name="Genome Announc.">
        <title>Draft Genome Sequences of Five Rapidly Growing Mycobacterium Species, M. thermoresistibile, M. fortuitum subsp. acetamidolyticum, M. canariasense, M. brisbanense, and M. novocastrense.</title>
        <authorList>
            <person name="Katahira K."/>
            <person name="Ogura Y."/>
            <person name="Gotoh Y."/>
            <person name="Hayashi T."/>
        </authorList>
    </citation>
    <scope>NUCLEOTIDE SEQUENCE [LARGE SCALE GENOMIC DNA]</scope>
    <source>
        <strain evidence="2 3">JCM6368</strain>
    </source>
</reference>